<reference evidence="1 2" key="1">
    <citation type="journal article" date="2016" name="Mol. Biol. Evol.">
        <title>Comparative Genomics of Early-Diverging Mushroom-Forming Fungi Provides Insights into the Origins of Lignocellulose Decay Capabilities.</title>
        <authorList>
            <person name="Nagy L.G."/>
            <person name="Riley R."/>
            <person name="Tritt A."/>
            <person name="Adam C."/>
            <person name="Daum C."/>
            <person name="Floudas D."/>
            <person name="Sun H."/>
            <person name="Yadav J.S."/>
            <person name="Pangilinan J."/>
            <person name="Larsson K.H."/>
            <person name="Matsuura K."/>
            <person name="Barry K."/>
            <person name="Labutti K."/>
            <person name="Kuo R."/>
            <person name="Ohm R.A."/>
            <person name="Bhattacharya S.S."/>
            <person name="Shirouzu T."/>
            <person name="Yoshinaga Y."/>
            <person name="Martin F.M."/>
            <person name="Grigoriev I.V."/>
            <person name="Hibbett D.S."/>
        </authorList>
    </citation>
    <scope>NUCLEOTIDE SEQUENCE [LARGE SCALE GENOMIC DNA]</scope>
    <source>
        <strain evidence="1 2">HHB14362 ss-1</strain>
    </source>
</reference>
<dbReference type="EMBL" id="KV425561">
    <property type="protein sequence ID" value="KZT27714.1"/>
    <property type="molecule type" value="Genomic_DNA"/>
</dbReference>
<evidence type="ECO:0000313" key="1">
    <source>
        <dbReference type="EMBL" id="KZT27714.1"/>
    </source>
</evidence>
<accession>A0A165U6G7</accession>
<sequence>MVSPTSNTTFPMALPLSRFSCPFLRLWRLSTSLTVVKLVTVPFSAAAARWFSIIPCVSRSQSSSADFANMYSQWKDSALVNATRELNWRGSVAPTMAPMRPHARITGTIRGRYWDGS</sequence>
<keyword evidence="2" id="KW-1185">Reference proteome</keyword>
<proteinExistence type="predicted"/>
<organism evidence="1 2">
    <name type="scientific">Neolentinus lepideus HHB14362 ss-1</name>
    <dbReference type="NCBI Taxonomy" id="1314782"/>
    <lineage>
        <taxon>Eukaryota</taxon>
        <taxon>Fungi</taxon>
        <taxon>Dikarya</taxon>
        <taxon>Basidiomycota</taxon>
        <taxon>Agaricomycotina</taxon>
        <taxon>Agaricomycetes</taxon>
        <taxon>Gloeophyllales</taxon>
        <taxon>Gloeophyllaceae</taxon>
        <taxon>Neolentinus</taxon>
    </lineage>
</organism>
<dbReference type="InParanoid" id="A0A165U6G7"/>
<gene>
    <name evidence="1" type="ORF">NEOLEDRAFT_114060</name>
</gene>
<evidence type="ECO:0000313" key="2">
    <source>
        <dbReference type="Proteomes" id="UP000076761"/>
    </source>
</evidence>
<name>A0A165U6G7_9AGAM</name>
<protein>
    <submittedName>
        <fullName evidence="1">Uncharacterized protein</fullName>
    </submittedName>
</protein>
<dbReference type="Proteomes" id="UP000076761">
    <property type="component" value="Unassembled WGS sequence"/>
</dbReference>
<dbReference type="AlphaFoldDB" id="A0A165U6G7"/>